<dbReference type="HOGENOM" id="CLU_2601960_0_0_5"/>
<dbReference type="EMBL" id="CP001298">
    <property type="protein sequence ID" value="ACK82824.1"/>
    <property type="molecule type" value="Genomic_DNA"/>
</dbReference>
<dbReference type="AlphaFoldDB" id="B7KW08"/>
<gene>
    <name evidence="2" type="ordered locus">Mchl_1973</name>
</gene>
<evidence type="ECO:0000256" key="1">
    <source>
        <dbReference type="SAM" id="MobiDB-lite"/>
    </source>
</evidence>
<feature type="region of interest" description="Disordered" evidence="1">
    <location>
        <begin position="1"/>
        <end position="22"/>
    </location>
</feature>
<dbReference type="KEGG" id="mch:Mchl_1973"/>
<protein>
    <submittedName>
        <fullName evidence="2">Uncharacterized protein</fullName>
    </submittedName>
</protein>
<evidence type="ECO:0000313" key="3">
    <source>
        <dbReference type="Proteomes" id="UP000002385"/>
    </source>
</evidence>
<reference evidence="3" key="1">
    <citation type="submission" date="2008-12" db="EMBL/GenBank/DDBJ databases">
        <title>Complete sequence of chromosome of Methylobacterium chloromethanicum CM4.</title>
        <authorList>
            <consortium name="US DOE Joint Genome Institute"/>
            <person name="Lucas S."/>
            <person name="Copeland A."/>
            <person name="Lapidus A."/>
            <person name="Glavina del Rio T."/>
            <person name="Dalin E."/>
            <person name="Tice H."/>
            <person name="Bruce D."/>
            <person name="Goodwin L."/>
            <person name="Pitluck S."/>
            <person name="Chertkov O."/>
            <person name="Brettin T."/>
            <person name="Detter J.C."/>
            <person name="Han C."/>
            <person name="Larimer F."/>
            <person name="Land M."/>
            <person name="Hauser L."/>
            <person name="Kyrpides N."/>
            <person name="Mikhailova N."/>
            <person name="Marx C."/>
            <person name="Richardson P."/>
        </authorList>
    </citation>
    <scope>NUCLEOTIDE SEQUENCE [LARGE SCALE GENOMIC DNA]</scope>
    <source>
        <strain evidence="3">CM4 / NCIMB 13688</strain>
    </source>
</reference>
<reference evidence="2 3" key="2">
    <citation type="journal article" date="2012" name="J. Bacteriol.">
        <title>Complete genome sequences of six strains of the genus Methylobacterium.</title>
        <authorList>
            <person name="Marx C.J."/>
            <person name="Bringel F."/>
            <person name="Chistoserdova L."/>
            <person name="Moulin L."/>
            <person name="Farhan Ul Haque M."/>
            <person name="Fleischman D.E."/>
            <person name="Gruffaz C."/>
            <person name="Jourand P."/>
            <person name="Knief C."/>
            <person name="Lee M.C."/>
            <person name="Muller E.E."/>
            <person name="Nadalig T."/>
            <person name="Peyraud R."/>
            <person name="Roselli S."/>
            <person name="Russ L."/>
            <person name="Goodwin L.A."/>
            <person name="Ivanova N."/>
            <person name="Kyrpides N."/>
            <person name="Lajus A."/>
            <person name="Land M.L."/>
            <person name="Medigue C."/>
            <person name="Mikhailova N."/>
            <person name="Nolan M."/>
            <person name="Woyke T."/>
            <person name="Stolyar S."/>
            <person name="Vorholt J.A."/>
            <person name="Vuilleumier S."/>
        </authorList>
    </citation>
    <scope>NUCLEOTIDE SEQUENCE [LARGE SCALE GENOMIC DNA]</scope>
    <source>
        <strain evidence="3">CM4 / NCIMB 13688</strain>
    </source>
</reference>
<accession>B7KW08</accession>
<dbReference type="Proteomes" id="UP000002385">
    <property type="component" value="Chromosome"/>
</dbReference>
<sequence length="79" mass="8387">MVLKPESGKVQERGAGFATEHDANNTAAVVGPENQRGVWAGSGDFFVHRFGGGQLSQCAQQILKLPLLPHPSLGGRSLY</sequence>
<name>B7KW08_METC4</name>
<evidence type="ECO:0000313" key="2">
    <source>
        <dbReference type="EMBL" id="ACK82824.1"/>
    </source>
</evidence>
<organism evidence="2 3">
    <name type="scientific">Methylorubrum extorquens (strain CM4 / NCIMB 13688)</name>
    <name type="common">Methylobacterium extorquens</name>
    <dbReference type="NCBI Taxonomy" id="440085"/>
    <lineage>
        <taxon>Bacteria</taxon>
        <taxon>Pseudomonadati</taxon>
        <taxon>Pseudomonadota</taxon>
        <taxon>Alphaproteobacteria</taxon>
        <taxon>Hyphomicrobiales</taxon>
        <taxon>Methylobacteriaceae</taxon>
        <taxon>Methylorubrum</taxon>
    </lineage>
</organism>
<feature type="compositionally biased region" description="Basic and acidic residues" evidence="1">
    <location>
        <begin position="1"/>
        <end position="12"/>
    </location>
</feature>
<proteinExistence type="predicted"/>